<gene>
    <name evidence="3" type="ORF">XD86_0754</name>
    <name evidence="4" type="ORF">XE02_0171</name>
</gene>
<reference evidence="5 6" key="2">
    <citation type="journal article" date="2015" name="MBio">
        <title>Genome-Resolved Metagenomic Analysis Reveals Roles for Candidate Phyla and Other Microbial Community Members in Biogeochemical Transformations in Oil Reservoirs.</title>
        <authorList>
            <person name="Hu P."/>
            <person name="Tom L."/>
            <person name="Singh A."/>
            <person name="Thomas B.C."/>
            <person name="Baker B.J."/>
            <person name="Piceno Y.M."/>
            <person name="Andersen G.L."/>
            <person name="Banfield J.F."/>
        </authorList>
    </citation>
    <scope>NUCLEOTIDE SEQUENCE [LARGE SCALE GENOMIC DNA]</scope>
</reference>
<dbReference type="Proteomes" id="UP000054260">
    <property type="component" value="Unassembled WGS sequence"/>
</dbReference>
<keyword evidence="2" id="KW-0808">Transferase</keyword>
<dbReference type="PANTHER" id="PTHR43542:SF1">
    <property type="entry name" value="METHYLTRANSFERASE"/>
    <property type="match status" value="1"/>
</dbReference>
<dbReference type="GO" id="GO:0031167">
    <property type="term" value="P:rRNA methylation"/>
    <property type="evidence" value="ECO:0007669"/>
    <property type="project" value="InterPro"/>
</dbReference>
<dbReference type="CDD" id="cd02440">
    <property type="entry name" value="AdoMet_MTases"/>
    <property type="match status" value="1"/>
</dbReference>
<dbReference type="Proteomes" id="UP000055014">
    <property type="component" value="Unassembled WGS sequence"/>
</dbReference>
<protein>
    <submittedName>
        <fullName evidence="4">N6-adenine-specific methylase</fullName>
    </submittedName>
</protein>
<name>A0A117M945_9BACT</name>
<dbReference type="EMBL" id="LGGW01000007">
    <property type="protein sequence ID" value="KUK91209.1"/>
    <property type="molecule type" value="Genomic_DNA"/>
</dbReference>
<dbReference type="GO" id="GO:0008168">
    <property type="term" value="F:methyltransferase activity"/>
    <property type="evidence" value="ECO:0007669"/>
    <property type="project" value="UniProtKB-KW"/>
</dbReference>
<dbReference type="Pfam" id="PF03602">
    <property type="entry name" value="Cons_hypoth95"/>
    <property type="match status" value="1"/>
</dbReference>
<reference evidence="4" key="1">
    <citation type="journal article" date="2015" name="MBio">
        <title>Genome-resolved metagenomic analysis reveals roles for candidate phyla and other microbial community members in biogeochemical transformations in oil reservoirs.</title>
        <authorList>
            <person name="Hu P."/>
            <person name="Tom L."/>
            <person name="Singh A."/>
            <person name="Thomas B.C."/>
            <person name="Baker B.J."/>
            <person name="Piceno Y.M."/>
            <person name="Andersen G.L."/>
            <person name="Banfield J.F."/>
        </authorList>
    </citation>
    <scope>NUCLEOTIDE SEQUENCE [LARGE SCALE GENOMIC DNA]</scope>
    <source>
        <strain evidence="3">46_47</strain>
        <strain evidence="4">46_70</strain>
    </source>
</reference>
<organism evidence="4 6">
    <name type="scientific">Mesotoga infera</name>
    <dbReference type="NCBI Taxonomy" id="1236046"/>
    <lineage>
        <taxon>Bacteria</taxon>
        <taxon>Thermotogati</taxon>
        <taxon>Thermotogota</taxon>
        <taxon>Thermotogae</taxon>
        <taxon>Kosmotogales</taxon>
        <taxon>Kosmotogaceae</taxon>
        <taxon>Mesotoga</taxon>
    </lineage>
</organism>
<dbReference type="AlphaFoldDB" id="A0A117M945"/>
<dbReference type="PATRIC" id="fig|1236046.5.peg.945"/>
<dbReference type="InterPro" id="IPR029063">
    <property type="entry name" value="SAM-dependent_MTases_sf"/>
</dbReference>
<dbReference type="EMBL" id="LGGH01000097">
    <property type="protein sequence ID" value="KUK67463.1"/>
    <property type="molecule type" value="Genomic_DNA"/>
</dbReference>
<accession>A0A117M945</accession>
<sequence length="185" mass="20842">MLTITGGKWTRRPIKTTARRKTRYTPQSARKALFDIVDVASKSFIDLFAGSGIMSFEAMSRGAAEAISVDVSKKACNLILDNRNELDPSMNLRIVCADFRRAIPSLIRQGVGADTVFADPPFDEEYIEPLFNVLNQNPELINHWGQLIVETSEREKKTVLELSSLFQLVDQREYAGVVFSIMVRQ</sequence>
<evidence type="ECO:0000313" key="3">
    <source>
        <dbReference type="EMBL" id="KUK67463.1"/>
    </source>
</evidence>
<evidence type="ECO:0000313" key="6">
    <source>
        <dbReference type="Proteomes" id="UP000055014"/>
    </source>
</evidence>
<evidence type="ECO:0000313" key="5">
    <source>
        <dbReference type="Proteomes" id="UP000054260"/>
    </source>
</evidence>
<comment type="caution">
    <text evidence="4">The sequence shown here is derived from an EMBL/GenBank/DDBJ whole genome shotgun (WGS) entry which is preliminary data.</text>
</comment>
<evidence type="ECO:0000256" key="2">
    <source>
        <dbReference type="ARBA" id="ARBA00022679"/>
    </source>
</evidence>
<dbReference type="InterPro" id="IPR004398">
    <property type="entry name" value="RNA_MeTrfase_RsmD"/>
</dbReference>
<evidence type="ECO:0000256" key="1">
    <source>
        <dbReference type="ARBA" id="ARBA00022603"/>
    </source>
</evidence>
<dbReference type="SUPFAM" id="SSF53335">
    <property type="entry name" value="S-adenosyl-L-methionine-dependent methyltransferases"/>
    <property type="match status" value="1"/>
</dbReference>
<dbReference type="Gene3D" id="3.40.50.150">
    <property type="entry name" value="Vaccinia Virus protein VP39"/>
    <property type="match status" value="1"/>
</dbReference>
<keyword evidence="1 4" id="KW-0489">Methyltransferase</keyword>
<dbReference type="PANTHER" id="PTHR43542">
    <property type="entry name" value="METHYLTRANSFERASE"/>
    <property type="match status" value="1"/>
</dbReference>
<dbReference type="PIRSF" id="PIRSF004553">
    <property type="entry name" value="CHP00095"/>
    <property type="match status" value="1"/>
</dbReference>
<proteinExistence type="predicted"/>
<evidence type="ECO:0000313" key="4">
    <source>
        <dbReference type="EMBL" id="KUK91209.1"/>
    </source>
</evidence>